<accession>A0A1V1P5M0</accession>
<organism evidence="2 3">
    <name type="scientific">Candidatus Magnetoglobus multicellularis str. Araruama</name>
    <dbReference type="NCBI Taxonomy" id="890399"/>
    <lineage>
        <taxon>Bacteria</taxon>
        <taxon>Pseudomonadati</taxon>
        <taxon>Thermodesulfobacteriota</taxon>
        <taxon>Desulfobacteria</taxon>
        <taxon>Desulfobacterales</taxon>
        <taxon>Desulfobacteraceae</taxon>
        <taxon>Candidatus Magnetoglobus</taxon>
    </lineage>
</organism>
<dbReference type="Proteomes" id="UP000189670">
    <property type="component" value="Unassembled WGS sequence"/>
</dbReference>
<comment type="caution">
    <text evidence="2">The sequence shown here is derived from an EMBL/GenBank/DDBJ whole genome shotgun (WGS) entry which is preliminary data.</text>
</comment>
<dbReference type="AlphaFoldDB" id="A0A1V1P5M0"/>
<gene>
    <name evidence="2" type="ORF">OMM_09069</name>
</gene>
<reference evidence="3" key="1">
    <citation type="submission" date="2012-11" db="EMBL/GenBank/DDBJ databases">
        <authorList>
            <person name="Lucero-Rivera Y.E."/>
            <person name="Tovar-Ramirez D."/>
        </authorList>
    </citation>
    <scope>NUCLEOTIDE SEQUENCE [LARGE SCALE GENOMIC DNA]</scope>
    <source>
        <strain evidence="3">Araruama</strain>
    </source>
</reference>
<dbReference type="Pfam" id="PF13173">
    <property type="entry name" value="AAA_14"/>
    <property type="match status" value="1"/>
</dbReference>
<proteinExistence type="predicted"/>
<evidence type="ECO:0000313" key="2">
    <source>
        <dbReference type="EMBL" id="ETR70103.1"/>
    </source>
</evidence>
<sequence>MYTRLINSTKSKSFYLFGPRQTGKRTFVRSLIESKDLYIDLLPQRTYIHYAKHPGLLREEILAHAQKNVRFRCIIDETQKLVLIKKNV</sequence>
<feature type="domain" description="AAA" evidence="1">
    <location>
        <begin position="12"/>
        <end position="81"/>
    </location>
</feature>
<evidence type="ECO:0000259" key="1">
    <source>
        <dbReference type="Pfam" id="PF13173"/>
    </source>
</evidence>
<protein>
    <recommendedName>
        <fullName evidence="1">AAA domain-containing protein</fullName>
    </recommendedName>
</protein>
<evidence type="ECO:0000313" key="3">
    <source>
        <dbReference type="Proteomes" id="UP000189670"/>
    </source>
</evidence>
<dbReference type="EMBL" id="ATBP01000489">
    <property type="protein sequence ID" value="ETR70103.1"/>
    <property type="molecule type" value="Genomic_DNA"/>
</dbReference>
<name>A0A1V1P5M0_9BACT</name>
<dbReference type="InterPro" id="IPR041682">
    <property type="entry name" value="AAA_14"/>
</dbReference>